<feature type="transmembrane region" description="Helical" evidence="3">
    <location>
        <begin position="126"/>
        <end position="148"/>
    </location>
</feature>
<protein>
    <recommendedName>
        <fullName evidence="2">Biotin transporter</fullName>
    </recommendedName>
</protein>
<keyword evidence="2" id="KW-1003">Cell membrane</keyword>
<dbReference type="AlphaFoldDB" id="A0A1G6ZHV7"/>
<keyword evidence="2" id="KW-0813">Transport</keyword>
<dbReference type="EMBL" id="FNAT01000001">
    <property type="protein sequence ID" value="SDE01847.1"/>
    <property type="molecule type" value="Genomic_DNA"/>
</dbReference>
<accession>A0A1G6ZHV7</accession>
<feature type="transmembrane region" description="Helical" evidence="3">
    <location>
        <begin position="168"/>
        <end position="186"/>
    </location>
</feature>
<gene>
    <name evidence="4" type="ORF">SAMN04488567_0535</name>
</gene>
<dbReference type="GO" id="GO:0015225">
    <property type="term" value="F:biotin transmembrane transporter activity"/>
    <property type="evidence" value="ECO:0007669"/>
    <property type="project" value="UniProtKB-UniRule"/>
</dbReference>
<dbReference type="InterPro" id="IPR003784">
    <property type="entry name" value="BioY"/>
</dbReference>
<proteinExistence type="inferred from homology"/>
<organism evidence="4 5">
    <name type="scientific">Limimaricola pyoseonensis</name>
    <dbReference type="NCBI Taxonomy" id="521013"/>
    <lineage>
        <taxon>Bacteria</taxon>
        <taxon>Pseudomonadati</taxon>
        <taxon>Pseudomonadota</taxon>
        <taxon>Alphaproteobacteria</taxon>
        <taxon>Rhodobacterales</taxon>
        <taxon>Paracoccaceae</taxon>
        <taxon>Limimaricola</taxon>
    </lineage>
</organism>
<dbReference type="Proteomes" id="UP000198922">
    <property type="component" value="Unassembled WGS sequence"/>
</dbReference>
<reference evidence="5" key="1">
    <citation type="submission" date="2016-10" db="EMBL/GenBank/DDBJ databases">
        <authorList>
            <person name="Varghese N."/>
            <person name="Submissions S."/>
        </authorList>
    </citation>
    <scope>NUCLEOTIDE SEQUENCE [LARGE SCALE GENOMIC DNA]</scope>
    <source>
        <strain evidence="5">DSM 21424</strain>
    </source>
</reference>
<dbReference type="Gene3D" id="1.10.1760.20">
    <property type="match status" value="1"/>
</dbReference>
<keyword evidence="2 3" id="KW-0472">Membrane</keyword>
<feature type="transmembrane region" description="Helical" evidence="3">
    <location>
        <begin position="50"/>
        <end position="72"/>
    </location>
</feature>
<dbReference type="PIRSF" id="PIRSF016661">
    <property type="entry name" value="BioY"/>
    <property type="match status" value="1"/>
</dbReference>
<keyword evidence="3" id="KW-1133">Transmembrane helix</keyword>
<evidence type="ECO:0000256" key="3">
    <source>
        <dbReference type="SAM" id="Phobius"/>
    </source>
</evidence>
<evidence type="ECO:0000256" key="1">
    <source>
        <dbReference type="ARBA" id="ARBA00010692"/>
    </source>
</evidence>
<evidence type="ECO:0000256" key="2">
    <source>
        <dbReference type="PIRNR" id="PIRNR016661"/>
    </source>
</evidence>
<evidence type="ECO:0000313" key="4">
    <source>
        <dbReference type="EMBL" id="SDE01847.1"/>
    </source>
</evidence>
<comment type="similarity">
    <text evidence="1 2">Belongs to the BioY family.</text>
</comment>
<dbReference type="PANTHER" id="PTHR34295:SF1">
    <property type="entry name" value="BIOTIN TRANSPORTER BIOY"/>
    <property type="match status" value="1"/>
</dbReference>
<dbReference type="OrthoDB" id="9803495at2"/>
<comment type="subcellular location">
    <subcellularLocation>
        <location evidence="2">Cell membrane</location>
        <topology evidence="2">Multi-pass membrane protein</topology>
    </subcellularLocation>
</comment>
<keyword evidence="3" id="KW-0812">Transmembrane</keyword>
<keyword evidence="5" id="KW-1185">Reference proteome</keyword>
<evidence type="ECO:0000313" key="5">
    <source>
        <dbReference type="Proteomes" id="UP000198922"/>
    </source>
</evidence>
<dbReference type="Pfam" id="PF02632">
    <property type="entry name" value="BioY"/>
    <property type="match status" value="1"/>
</dbReference>
<feature type="transmembrane region" description="Helical" evidence="3">
    <location>
        <begin position="92"/>
        <end position="114"/>
    </location>
</feature>
<feature type="transmembrane region" description="Helical" evidence="3">
    <location>
        <begin position="20"/>
        <end position="38"/>
    </location>
</feature>
<sequence length="205" mass="21509">MPRYQSLVRALAGRGGIRMAGMALAGALLVALAAQIDVPMYPVPMSLQTLAVSIVGLTFSPGAAFAALAIYLSLGAAGLPVFAGGEAGLWHLAGPTAGYLFGFVFMAWLTAMLVRAGWRGSFGRYFVAALVPSLLLMVPGVLWLSWASGMTLAEAVATGAAPFLVGKLVKTALAVLVVQAGWRFVARRRMARPPRRPGRSVLPER</sequence>
<dbReference type="RefSeq" id="WP_090109119.1">
    <property type="nucleotide sequence ID" value="NZ_FNAT01000001.1"/>
</dbReference>
<dbReference type="GO" id="GO:0005886">
    <property type="term" value="C:plasma membrane"/>
    <property type="evidence" value="ECO:0007669"/>
    <property type="project" value="UniProtKB-SubCell"/>
</dbReference>
<name>A0A1G6ZHV7_9RHOB</name>
<dbReference type="STRING" id="521013.SAMN04488567_0535"/>
<dbReference type="PANTHER" id="PTHR34295">
    <property type="entry name" value="BIOTIN TRANSPORTER BIOY"/>
    <property type="match status" value="1"/>
</dbReference>